<dbReference type="AlphaFoldDB" id="A0A1B1U769"/>
<accession>A0A1B1U769</accession>
<evidence type="ECO:0000256" key="5">
    <source>
        <dbReference type="RuleBase" id="RU003545"/>
    </source>
</evidence>
<dbReference type="GO" id="GO:0000035">
    <property type="term" value="F:acyl binding"/>
    <property type="evidence" value="ECO:0007669"/>
    <property type="project" value="TreeGrafter"/>
</dbReference>
<evidence type="ECO:0000259" key="6">
    <source>
        <dbReference type="PROSITE" id="PS50075"/>
    </source>
</evidence>
<evidence type="ECO:0000256" key="3">
    <source>
        <dbReference type="HAMAP-Rule" id="MF_01217"/>
    </source>
</evidence>
<name>A0A1B1U769_9HELI</name>
<dbReference type="Proteomes" id="UP000092884">
    <property type="component" value="Chromosome"/>
</dbReference>
<dbReference type="GO" id="GO:0016020">
    <property type="term" value="C:membrane"/>
    <property type="evidence" value="ECO:0007669"/>
    <property type="project" value="GOC"/>
</dbReference>
<dbReference type="RefSeq" id="WP_066341470.1">
    <property type="nucleotide sequence ID" value="NZ_CP016503.1"/>
</dbReference>
<dbReference type="STRING" id="222136.BBW65_07165"/>
<dbReference type="InterPro" id="IPR009081">
    <property type="entry name" value="PP-bd_ACP"/>
</dbReference>
<evidence type="ECO:0000313" key="7">
    <source>
        <dbReference type="EMBL" id="ANV98586.1"/>
    </source>
</evidence>
<organism evidence="7 8">
    <name type="scientific">Helicobacter enhydrae</name>
    <dbReference type="NCBI Taxonomy" id="222136"/>
    <lineage>
        <taxon>Bacteria</taxon>
        <taxon>Pseudomonadati</taxon>
        <taxon>Campylobacterota</taxon>
        <taxon>Epsilonproteobacteria</taxon>
        <taxon>Campylobacterales</taxon>
        <taxon>Helicobacteraceae</taxon>
        <taxon>Helicobacter</taxon>
    </lineage>
</organism>
<dbReference type="UniPathway" id="UPA00094"/>
<dbReference type="Gene3D" id="1.10.1200.10">
    <property type="entry name" value="ACP-like"/>
    <property type="match status" value="1"/>
</dbReference>
<comment type="PTM">
    <text evidence="5">4'-phosphopantetheine is transferred from CoA to a specific serine of apo-ACP by acpS.</text>
</comment>
<sequence>MAVFDEVKAIIVEELGVSADEVKMESRFIEDLNTDSLDFVELTLALEEKLKVEIPDEVAEKMSTVGDVVKYIEEQK</sequence>
<keyword evidence="3" id="KW-0276">Fatty acid metabolism</keyword>
<feature type="modified residue" description="O-(pantetheine 4'-phosphoryl)serine" evidence="3">
    <location>
        <position position="36"/>
    </location>
</feature>
<dbReference type="EMBL" id="CP016503">
    <property type="protein sequence ID" value="ANV98586.1"/>
    <property type="molecule type" value="Genomic_DNA"/>
</dbReference>
<keyword evidence="3" id="KW-0275">Fatty acid biosynthesis</keyword>
<dbReference type="NCBIfam" id="NF002148">
    <property type="entry name" value="PRK00982.1-2"/>
    <property type="match status" value="1"/>
</dbReference>
<protein>
    <recommendedName>
        <fullName evidence="3 4">Acyl carrier protein</fullName>
        <shortName evidence="3">ACP</shortName>
    </recommendedName>
</protein>
<reference evidence="8" key="1">
    <citation type="submission" date="2016-07" db="EMBL/GenBank/DDBJ databases">
        <authorList>
            <person name="Florea S."/>
            <person name="Webb J.S."/>
            <person name="Jaromczyk J."/>
            <person name="Schardl C.L."/>
        </authorList>
    </citation>
    <scope>NUCLEOTIDE SEQUENCE [LARGE SCALE GENOMIC DNA]</scope>
    <source>
        <strain evidence="8">MIT 01-6242</strain>
    </source>
</reference>
<keyword evidence="3" id="KW-0444">Lipid biosynthesis</keyword>
<dbReference type="GO" id="GO:0009245">
    <property type="term" value="P:lipid A biosynthetic process"/>
    <property type="evidence" value="ECO:0007669"/>
    <property type="project" value="TreeGrafter"/>
</dbReference>
<keyword evidence="3" id="KW-0443">Lipid metabolism</keyword>
<dbReference type="Pfam" id="PF00550">
    <property type="entry name" value="PP-binding"/>
    <property type="match status" value="1"/>
</dbReference>
<evidence type="ECO:0000313" key="8">
    <source>
        <dbReference type="Proteomes" id="UP000092884"/>
    </source>
</evidence>
<dbReference type="NCBIfam" id="TIGR00517">
    <property type="entry name" value="acyl_carrier"/>
    <property type="match status" value="1"/>
</dbReference>
<keyword evidence="3" id="KW-0963">Cytoplasm</keyword>
<dbReference type="HAMAP" id="MF_01217">
    <property type="entry name" value="Acyl_carrier"/>
    <property type="match status" value="1"/>
</dbReference>
<comment type="similarity">
    <text evidence="3">Belongs to the acyl carrier protein (ACP) family.</text>
</comment>
<dbReference type="GO" id="GO:0000036">
    <property type="term" value="F:acyl carrier activity"/>
    <property type="evidence" value="ECO:0007669"/>
    <property type="project" value="UniProtKB-UniRule"/>
</dbReference>
<dbReference type="InterPro" id="IPR036736">
    <property type="entry name" value="ACP-like_sf"/>
</dbReference>
<dbReference type="PANTHER" id="PTHR20863">
    <property type="entry name" value="ACYL CARRIER PROTEIN"/>
    <property type="match status" value="1"/>
</dbReference>
<comment type="function">
    <text evidence="3 5">Carrier of the growing fatty acid chain in fatty acid biosynthesis.</text>
</comment>
<proteinExistence type="inferred from homology"/>
<comment type="PTM">
    <text evidence="3">4'-phosphopantetheine is transferred from CoA to a specific serine of apo-ACP by AcpS. This modification is essential for activity because fatty acids are bound in thioester linkage to the sulfhydryl of the prosthetic group.</text>
</comment>
<keyword evidence="8" id="KW-1185">Reference proteome</keyword>
<evidence type="ECO:0000256" key="1">
    <source>
        <dbReference type="ARBA" id="ARBA00022450"/>
    </source>
</evidence>
<evidence type="ECO:0000256" key="2">
    <source>
        <dbReference type="ARBA" id="ARBA00022553"/>
    </source>
</evidence>
<gene>
    <name evidence="3" type="primary">acpP</name>
    <name evidence="7" type="ORF">BBW65_07165</name>
</gene>
<comment type="pathway">
    <text evidence="3 5">Lipid metabolism; fatty acid biosynthesis.</text>
</comment>
<comment type="subcellular location">
    <subcellularLocation>
        <location evidence="3">Cytoplasm</location>
    </subcellularLocation>
</comment>
<dbReference type="GO" id="GO:0005829">
    <property type="term" value="C:cytosol"/>
    <property type="evidence" value="ECO:0007669"/>
    <property type="project" value="TreeGrafter"/>
</dbReference>
<keyword evidence="2 3" id="KW-0597">Phosphoprotein</keyword>
<keyword evidence="1 3" id="KW-0596">Phosphopantetheine</keyword>
<dbReference type="NCBIfam" id="NF002150">
    <property type="entry name" value="PRK00982.1-4"/>
    <property type="match status" value="1"/>
</dbReference>
<dbReference type="KEGG" id="het:BBW65_07165"/>
<dbReference type="PROSITE" id="PS50075">
    <property type="entry name" value="CARRIER"/>
    <property type="match status" value="1"/>
</dbReference>
<evidence type="ECO:0000256" key="4">
    <source>
        <dbReference type="NCBIfam" id="TIGR00517"/>
    </source>
</evidence>
<dbReference type="SUPFAM" id="SSF47336">
    <property type="entry name" value="ACP-like"/>
    <property type="match status" value="1"/>
</dbReference>
<feature type="domain" description="Carrier" evidence="6">
    <location>
        <begin position="1"/>
        <end position="76"/>
    </location>
</feature>
<dbReference type="InterPro" id="IPR003231">
    <property type="entry name" value="ACP"/>
</dbReference>
<dbReference type="PANTHER" id="PTHR20863:SF76">
    <property type="entry name" value="CARRIER DOMAIN-CONTAINING PROTEIN"/>
    <property type="match status" value="1"/>
</dbReference>
<dbReference type="OrthoDB" id="9804551at2"/>